<sequence length="368" mass="38573">MRIGGWQNLRLGRMAGVPVYVSPTWFIVAAVITVGFEPFVGRSFPDLGAGTYAITFAFAVLLYLSVFLHEVSHALTALGFGLPVRGITLHFLGGHTEIERESPTPGRDLLVSAAGPAVSLALGLLAYAASVPVTGDIAEYLLRVLAAANIIVGAFNLLPALPLDGGHMLRAVVWRISGDEHRGTLVAGRAGQVLAVLVLGVPFLAGGGRPTTFGLLWAVLVAAMLWTGATQSLAVGRMRARLPQLDPGRLARPAVTVQADQPVSEALRRASEQSATAMVVVDSAGRPTGLVSGAALAAMPEERRPWVPISDIARSLRDGMVVKLDVRGEDLLRAIRADLASEYLVVDEDGAVYGVLAAADVDAALSGR</sequence>
<dbReference type="Proteomes" id="UP000460435">
    <property type="component" value="Unassembled WGS sequence"/>
</dbReference>
<evidence type="ECO:0000256" key="17">
    <source>
        <dbReference type="PROSITE-ProRule" id="PRU00703"/>
    </source>
</evidence>
<dbReference type="PANTHER" id="PTHR39188:SF3">
    <property type="entry name" value="STAGE IV SPORULATION PROTEIN FB"/>
    <property type="match status" value="1"/>
</dbReference>
<feature type="domain" description="CBS" evidence="18">
    <location>
        <begin position="250"/>
        <end position="309"/>
    </location>
</feature>
<feature type="transmembrane region" description="Helical" evidence="14">
    <location>
        <begin position="20"/>
        <end position="40"/>
    </location>
</feature>
<dbReference type="PANTHER" id="PTHR39188">
    <property type="entry name" value="MEMBRANE-ASSOCIATED ZINC METALLOPROTEASE M50B"/>
    <property type="match status" value="1"/>
</dbReference>
<gene>
    <name evidence="19" type="ORF">F7O44_03335</name>
</gene>
<evidence type="ECO:0000256" key="12">
    <source>
        <dbReference type="ARBA" id="ARBA00023122"/>
    </source>
</evidence>
<feature type="transmembrane region" description="Helical" evidence="14">
    <location>
        <begin position="184"/>
        <end position="205"/>
    </location>
</feature>
<dbReference type="CDD" id="cd06164">
    <property type="entry name" value="S2P-M50_SpoIVFB_CBS"/>
    <property type="match status" value="1"/>
</dbReference>
<evidence type="ECO:0000256" key="9">
    <source>
        <dbReference type="ARBA" id="ARBA00022833"/>
    </source>
</evidence>
<evidence type="ECO:0000256" key="10">
    <source>
        <dbReference type="ARBA" id="ARBA00022989"/>
    </source>
</evidence>
<evidence type="ECO:0000256" key="4">
    <source>
        <dbReference type="ARBA" id="ARBA00022670"/>
    </source>
</evidence>
<protein>
    <recommendedName>
        <fullName evidence="14">Zinc metalloprotease</fullName>
    </recommendedName>
</protein>
<comment type="cofactor">
    <cofactor evidence="14 16">
        <name>Zn(2+)</name>
        <dbReference type="ChEBI" id="CHEBI:29105"/>
    </cofactor>
    <text evidence="14 16">Binds 1 zinc ion per subunit.</text>
</comment>
<dbReference type="AlphaFoldDB" id="A0A7K3LZI1"/>
<keyword evidence="9 14" id="KW-0862">Zinc</keyword>
<dbReference type="Pfam" id="PF02163">
    <property type="entry name" value="Peptidase_M50"/>
    <property type="match status" value="1"/>
</dbReference>
<evidence type="ECO:0000256" key="15">
    <source>
        <dbReference type="PIRSR" id="PIRSR006404-1"/>
    </source>
</evidence>
<keyword evidence="3 14" id="KW-1003">Cell membrane</keyword>
<feature type="binding site" evidence="16">
    <location>
        <position position="73"/>
    </location>
    <ligand>
        <name>Zn(2+)</name>
        <dbReference type="ChEBI" id="CHEBI:29105"/>
        <note>catalytic</note>
    </ligand>
</feature>
<evidence type="ECO:0000256" key="11">
    <source>
        <dbReference type="ARBA" id="ARBA00023049"/>
    </source>
</evidence>
<evidence type="ECO:0000256" key="6">
    <source>
        <dbReference type="ARBA" id="ARBA00022723"/>
    </source>
</evidence>
<keyword evidence="20" id="KW-1185">Reference proteome</keyword>
<keyword evidence="5 14" id="KW-0812">Transmembrane</keyword>
<comment type="subcellular location">
    <subcellularLocation>
        <location evidence="1 14">Cell membrane</location>
        <topology evidence="1 14">Multi-pass membrane protein</topology>
    </subcellularLocation>
</comment>
<feature type="transmembrane region" description="Helical" evidence="14">
    <location>
        <begin position="47"/>
        <end position="68"/>
    </location>
</feature>
<comment type="caution">
    <text evidence="19">The sequence shown here is derived from an EMBL/GenBank/DDBJ whole genome shotgun (WGS) entry which is preliminary data.</text>
</comment>
<evidence type="ECO:0000256" key="2">
    <source>
        <dbReference type="ARBA" id="ARBA00007931"/>
    </source>
</evidence>
<dbReference type="Gene3D" id="3.10.580.10">
    <property type="entry name" value="CBS-domain"/>
    <property type="match status" value="1"/>
</dbReference>
<evidence type="ECO:0000256" key="1">
    <source>
        <dbReference type="ARBA" id="ARBA00004651"/>
    </source>
</evidence>
<feature type="binding site" evidence="16">
    <location>
        <position position="69"/>
    </location>
    <ligand>
        <name>Zn(2+)</name>
        <dbReference type="ChEBI" id="CHEBI:29105"/>
        <note>catalytic</note>
    </ligand>
</feature>
<feature type="active site" evidence="15">
    <location>
        <position position="70"/>
    </location>
</feature>
<dbReference type="PIRSF" id="PIRSF006404">
    <property type="entry name" value="UCP006404_Pept_M50_CBS"/>
    <property type="match status" value="1"/>
</dbReference>
<keyword evidence="6 14" id="KW-0479">Metal-binding</keyword>
<dbReference type="GO" id="GO:0006508">
    <property type="term" value="P:proteolysis"/>
    <property type="evidence" value="ECO:0007669"/>
    <property type="project" value="UniProtKB-KW"/>
</dbReference>
<organism evidence="19 20">
    <name type="scientific">Phytoactinopolyspora mesophila</name>
    <dbReference type="NCBI Taxonomy" id="2650750"/>
    <lineage>
        <taxon>Bacteria</taxon>
        <taxon>Bacillati</taxon>
        <taxon>Actinomycetota</taxon>
        <taxon>Actinomycetes</taxon>
        <taxon>Jiangellales</taxon>
        <taxon>Jiangellaceae</taxon>
        <taxon>Phytoactinopolyspora</taxon>
    </lineage>
</organism>
<evidence type="ECO:0000256" key="7">
    <source>
        <dbReference type="ARBA" id="ARBA00022737"/>
    </source>
</evidence>
<evidence type="ECO:0000256" key="8">
    <source>
        <dbReference type="ARBA" id="ARBA00022801"/>
    </source>
</evidence>
<dbReference type="InterPro" id="IPR000644">
    <property type="entry name" value="CBS_dom"/>
</dbReference>
<dbReference type="GO" id="GO:0005886">
    <property type="term" value="C:plasma membrane"/>
    <property type="evidence" value="ECO:0007669"/>
    <property type="project" value="UniProtKB-SubCell"/>
</dbReference>
<keyword evidence="11 14" id="KW-0482">Metalloprotease</keyword>
<evidence type="ECO:0000256" key="14">
    <source>
        <dbReference type="PIRNR" id="PIRNR006404"/>
    </source>
</evidence>
<dbReference type="Pfam" id="PF00571">
    <property type="entry name" value="CBS"/>
    <property type="match status" value="1"/>
</dbReference>
<dbReference type="GO" id="GO:0046872">
    <property type="term" value="F:metal ion binding"/>
    <property type="evidence" value="ECO:0007669"/>
    <property type="project" value="UniProtKB-UniRule"/>
</dbReference>
<comment type="similarity">
    <text evidence="2 14">Belongs to the peptidase M50B family.</text>
</comment>
<dbReference type="GO" id="GO:0008237">
    <property type="term" value="F:metallopeptidase activity"/>
    <property type="evidence" value="ECO:0007669"/>
    <property type="project" value="UniProtKB-UniRule"/>
</dbReference>
<evidence type="ECO:0000256" key="3">
    <source>
        <dbReference type="ARBA" id="ARBA00022475"/>
    </source>
</evidence>
<keyword evidence="4 14" id="KW-0645">Protease</keyword>
<keyword evidence="10 14" id="KW-1133">Transmembrane helix</keyword>
<keyword evidence="8 14" id="KW-0378">Hydrolase</keyword>
<proteinExistence type="inferred from homology"/>
<feature type="transmembrane region" description="Helical" evidence="14">
    <location>
        <begin position="109"/>
        <end position="128"/>
    </location>
</feature>
<dbReference type="SUPFAM" id="SSF54631">
    <property type="entry name" value="CBS-domain pair"/>
    <property type="match status" value="1"/>
</dbReference>
<reference evidence="19 20" key="1">
    <citation type="submission" date="2019-11" db="EMBL/GenBank/DDBJ databases">
        <authorList>
            <person name="Li X.-J."/>
            <person name="Feng X.-M."/>
        </authorList>
    </citation>
    <scope>NUCLEOTIDE SEQUENCE [LARGE SCALE GENOMIC DNA]</scope>
    <source>
        <strain evidence="19 20">XMNu-373</strain>
    </source>
</reference>
<feature type="transmembrane region" description="Helical" evidence="14">
    <location>
        <begin position="74"/>
        <end position="93"/>
    </location>
</feature>
<keyword evidence="12 17" id="KW-0129">CBS domain</keyword>
<keyword evidence="13 14" id="KW-0472">Membrane</keyword>
<dbReference type="InterPro" id="IPR046342">
    <property type="entry name" value="CBS_dom_sf"/>
</dbReference>
<dbReference type="InterPro" id="IPR008915">
    <property type="entry name" value="Peptidase_M50"/>
</dbReference>
<evidence type="ECO:0000313" key="19">
    <source>
        <dbReference type="EMBL" id="NDL56102.1"/>
    </source>
</evidence>
<evidence type="ECO:0000256" key="5">
    <source>
        <dbReference type="ARBA" id="ARBA00022692"/>
    </source>
</evidence>
<feature type="transmembrane region" description="Helical" evidence="14">
    <location>
        <begin position="140"/>
        <end position="163"/>
    </location>
</feature>
<name>A0A7K3LZI1_9ACTN</name>
<accession>A0A7K3LZI1</accession>
<dbReference type="PROSITE" id="PS51371">
    <property type="entry name" value="CBS"/>
    <property type="match status" value="1"/>
</dbReference>
<evidence type="ECO:0000259" key="18">
    <source>
        <dbReference type="PROSITE" id="PS51371"/>
    </source>
</evidence>
<keyword evidence="7" id="KW-0677">Repeat</keyword>
<dbReference type="EMBL" id="WLZY01000001">
    <property type="protein sequence ID" value="NDL56102.1"/>
    <property type="molecule type" value="Genomic_DNA"/>
</dbReference>
<feature type="binding site" evidence="16">
    <location>
        <position position="164"/>
    </location>
    <ligand>
        <name>Zn(2+)</name>
        <dbReference type="ChEBI" id="CHEBI:29105"/>
        <note>catalytic</note>
    </ligand>
</feature>
<feature type="transmembrane region" description="Helical" evidence="14">
    <location>
        <begin position="211"/>
        <end position="229"/>
    </location>
</feature>
<evidence type="ECO:0000256" key="16">
    <source>
        <dbReference type="PIRSR" id="PIRSR006404-2"/>
    </source>
</evidence>
<dbReference type="InterPro" id="IPR016483">
    <property type="entry name" value="UCP006404_Pept_M50_CBS"/>
</dbReference>
<evidence type="ECO:0000256" key="13">
    <source>
        <dbReference type="ARBA" id="ARBA00023136"/>
    </source>
</evidence>
<evidence type="ECO:0000313" key="20">
    <source>
        <dbReference type="Proteomes" id="UP000460435"/>
    </source>
</evidence>